<protein>
    <recommendedName>
        <fullName evidence="3">DUF4926 domain-containing protein</fullName>
    </recommendedName>
</protein>
<evidence type="ECO:0000313" key="1">
    <source>
        <dbReference type="EMBL" id="MFC0046985.1"/>
    </source>
</evidence>
<dbReference type="Proteomes" id="UP001589813">
    <property type="component" value="Unassembled WGS sequence"/>
</dbReference>
<sequence length="64" mass="7139">MQSFSESQWRVGIDVIVTDSTSEYFGLVGSVVRISTREKGVRCSVNFDGDVYGFEKDDLQIATL</sequence>
<gene>
    <name evidence="1" type="ORF">ACFFJP_01615</name>
</gene>
<comment type="caution">
    <text evidence="1">The sequence shown here is derived from an EMBL/GenBank/DDBJ whole genome shotgun (WGS) entry which is preliminary data.</text>
</comment>
<keyword evidence="2" id="KW-1185">Reference proteome</keyword>
<name>A0ABV6B7Y7_9GAMM</name>
<evidence type="ECO:0000313" key="2">
    <source>
        <dbReference type="Proteomes" id="UP001589813"/>
    </source>
</evidence>
<accession>A0ABV6B7Y7</accession>
<proteinExistence type="predicted"/>
<evidence type="ECO:0008006" key="3">
    <source>
        <dbReference type="Google" id="ProtNLM"/>
    </source>
</evidence>
<dbReference type="EMBL" id="JBHLXP010000001">
    <property type="protein sequence ID" value="MFC0046985.1"/>
    <property type="molecule type" value="Genomic_DNA"/>
</dbReference>
<reference evidence="1 2" key="1">
    <citation type="submission" date="2024-09" db="EMBL/GenBank/DDBJ databases">
        <authorList>
            <person name="Sun Q."/>
            <person name="Mori K."/>
        </authorList>
    </citation>
    <scope>NUCLEOTIDE SEQUENCE [LARGE SCALE GENOMIC DNA]</scope>
    <source>
        <strain evidence="1 2">KCTC 23315</strain>
    </source>
</reference>
<dbReference type="RefSeq" id="WP_377239780.1">
    <property type="nucleotide sequence ID" value="NZ_JBHLXP010000001.1"/>
</dbReference>
<organism evidence="1 2">
    <name type="scientific">Rheinheimera tilapiae</name>
    <dbReference type="NCBI Taxonomy" id="875043"/>
    <lineage>
        <taxon>Bacteria</taxon>
        <taxon>Pseudomonadati</taxon>
        <taxon>Pseudomonadota</taxon>
        <taxon>Gammaproteobacteria</taxon>
        <taxon>Chromatiales</taxon>
        <taxon>Chromatiaceae</taxon>
        <taxon>Rheinheimera</taxon>
    </lineage>
</organism>